<dbReference type="AlphaFoldDB" id="A0A371FW08"/>
<comment type="caution">
    <text evidence="4">The sequence shown here is derived from an EMBL/GenBank/DDBJ whole genome shotgun (WGS) entry which is preliminary data.</text>
</comment>
<feature type="transmembrane region" description="Helical" evidence="2">
    <location>
        <begin position="246"/>
        <end position="266"/>
    </location>
</feature>
<keyword evidence="2" id="KW-1133">Transmembrane helix</keyword>
<evidence type="ECO:0000259" key="3">
    <source>
        <dbReference type="Pfam" id="PF13962"/>
    </source>
</evidence>
<organism evidence="4 5">
    <name type="scientific">Mucuna pruriens</name>
    <name type="common">Velvet bean</name>
    <name type="synonym">Dolichos pruriens</name>
    <dbReference type="NCBI Taxonomy" id="157652"/>
    <lineage>
        <taxon>Eukaryota</taxon>
        <taxon>Viridiplantae</taxon>
        <taxon>Streptophyta</taxon>
        <taxon>Embryophyta</taxon>
        <taxon>Tracheophyta</taxon>
        <taxon>Spermatophyta</taxon>
        <taxon>Magnoliopsida</taxon>
        <taxon>eudicotyledons</taxon>
        <taxon>Gunneridae</taxon>
        <taxon>Pentapetalae</taxon>
        <taxon>rosids</taxon>
        <taxon>fabids</taxon>
        <taxon>Fabales</taxon>
        <taxon>Fabaceae</taxon>
        <taxon>Papilionoideae</taxon>
        <taxon>50 kb inversion clade</taxon>
        <taxon>NPAAA clade</taxon>
        <taxon>indigoferoid/millettioid clade</taxon>
        <taxon>Phaseoleae</taxon>
        <taxon>Mucuna</taxon>
    </lineage>
</organism>
<dbReference type="Pfam" id="PF13962">
    <property type="entry name" value="PGG"/>
    <property type="match status" value="1"/>
</dbReference>
<dbReference type="STRING" id="157652.A0A371FW08"/>
<dbReference type="OrthoDB" id="1427171at2759"/>
<feature type="transmembrane region" description="Helical" evidence="2">
    <location>
        <begin position="332"/>
        <end position="354"/>
    </location>
</feature>
<dbReference type="GO" id="GO:0005886">
    <property type="term" value="C:plasma membrane"/>
    <property type="evidence" value="ECO:0007669"/>
    <property type="project" value="UniProtKB-SubCell"/>
</dbReference>
<dbReference type="InterPro" id="IPR026961">
    <property type="entry name" value="PGG_dom"/>
</dbReference>
<sequence length="428" mass="49001">MHAYLRAEWDVVEGLWDKKKQHKLAEHIAELLVQKDDSWHRTCNEKQRKVVVLPIIKPTNVAAGKKQLNERRLKQAQPTEQITRTYSEFTPLLLAASAGIVEIVEKIIEMYPESINHVSENELNVLHVAVITRQRKIYKIIKSYGALKMLAGRISDKGRTLLHQVARMEYYRGGQVAGYAYELQDELRWYQVSTKPYHLYPCYRVKKIIPPNLRMHCNEDNLTAREQFEMEHATMLKEAQDWIKETAQSCSTVAVLVATVVFAAAYTVPGGTDGHGLPVFLRSQAFLFFTIMDVVALASSLASVVMFLSILTSPFEMWEFQTSLPRKLTLGFGLLFFSLTAAMLSFSATVLLTVQLESNKWSSSLMYSAAFFPVSIFGLLQFPFYMAIKDRLMLVLKKLNKIILSRIIKSAEKSKMRIYRRFAPERSS</sequence>
<feature type="non-terminal residue" evidence="4">
    <location>
        <position position="1"/>
    </location>
</feature>
<evidence type="ECO:0000256" key="1">
    <source>
        <dbReference type="ARBA" id="ARBA00004202"/>
    </source>
</evidence>
<keyword evidence="2" id="KW-0472">Membrane</keyword>
<accession>A0A371FW08</accession>
<evidence type="ECO:0000313" key="5">
    <source>
        <dbReference type="Proteomes" id="UP000257109"/>
    </source>
</evidence>
<dbReference type="Gene3D" id="1.25.40.20">
    <property type="entry name" value="Ankyrin repeat-containing domain"/>
    <property type="match status" value="1"/>
</dbReference>
<dbReference type="InterPro" id="IPR036770">
    <property type="entry name" value="Ankyrin_rpt-contain_sf"/>
</dbReference>
<feature type="transmembrane region" description="Helical" evidence="2">
    <location>
        <begin position="286"/>
        <end position="311"/>
    </location>
</feature>
<dbReference type="EMBL" id="QJKJ01007623">
    <property type="protein sequence ID" value="RDX82504.1"/>
    <property type="molecule type" value="Genomic_DNA"/>
</dbReference>
<dbReference type="SUPFAM" id="SSF48403">
    <property type="entry name" value="Ankyrin repeat"/>
    <property type="match status" value="1"/>
</dbReference>
<protein>
    <recommendedName>
        <fullName evidence="3">PGG domain-containing protein</fullName>
    </recommendedName>
</protein>
<keyword evidence="5" id="KW-1185">Reference proteome</keyword>
<evidence type="ECO:0000313" key="4">
    <source>
        <dbReference type="EMBL" id="RDX82504.1"/>
    </source>
</evidence>
<proteinExistence type="predicted"/>
<dbReference type="PANTHER" id="PTHR24177">
    <property type="entry name" value="CASKIN"/>
    <property type="match status" value="1"/>
</dbReference>
<dbReference type="Proteomes" id="UP000257109">
    <property type="component" value="Unassembled WGS sequence"/>
</dbReference>
<reference evidence="4" key="1">
    <citation type="submission" date="2018-05" db="EMBL/GenBank/DDBJ databases">
        <title>Draft genome of Mucuna pruriens seed.</title>
        <authorList>
            <person name="Nnadi N.E."/>
            <person name="Vos R."/>
            <person name="Hasami M.H."/>
            <person name="Devisetty U.K."/>
            <person name="Aguiy J.C."/>
        </authorList>
    </citation>
    <scope>NUCLEOTIDE SEQUENCE [LARGE SCALE GENOMIC DNA]</scope>
    <source>
        <strain evidence="4">JCA_2017</strain>
    </source>
</reference>
<gene>
    <name evidence="4" type="ORF">CR513_36700</name>
</gene>
<comment type="subcellular location">
    <subcellularLocation>
        <location evidence="1">Cell membrane</location>
        <topology evidence="1">Peripheral membrane protein</topology>
    </subcellularLocation>
</comment>
<dbReference type="PANTHER" id="PTHR24177:SF215">
    <property type="entry name" value="PGG DOMAIN-CONTAINING PROTEIN"/>
    <property type="match status" value="1"/>
</dbReference>
<feature type="transmembrane region" description="Helical" evidence="2">
    <location>
        <begin position="366"/>
        <end position="388"/>
    </location>
</feature>
<keyword evidence="2" id="KW-0812">Transmembrane</keyword>
<evidence type="ECO:0000256" key="2">
    <source>
        <dbReference type="SAM" id="Phobius"/>
    </source>
</evidence>
<feature type="domain" description="PGG" evidence="3">
    <location>
        <begin position="241"/>
        <end position="351"/>
    </location>
</feature>
<name>A0A371FW08_MUCPR</name>